<evidence type="ECO:0000313" key="1">
    <source>
        <dbReference type="EMBL" id="KAF6040077.1"/>
    </source>
</evidence>
<proteinExistence type="predicted"/>
<reference evidence="1" key="1">
    <citation type="submission" date="2020-06" db="EMBL/GenBank/DDBJ databases">
        <title>Draft genome of Bugula neritina, a colonial animal packing powerful symbionts and potential medicines.</title>
        <authorList>
            <person name="Rayko M."/>
        </authorList>
    </citation>
    <scope>NUCLEOTIDE SEQUENCE [LARGE SCALE GENOMIC DNA]</scope>
    <source>
        <strain evidence="1">Kwan_BN1</strain>
    </source>
</reference>
<evidence type="ECO:0000313" key="2">
    <source>
        <dbReference type="Proteomes" id="UP000593567"/>
    </source>
</evidence>
<dbReference type="Proteomes" id="UP000593567">
    <property type="component" value="Unassembled WGS sequence"/>
</dbReference>
<organism evidence="1 2">
    <name type="scientific">Bugula neritina</name>
    <name type="common">Brown bryozoan</name>
    <name type="synonym">Sertularia neritina</name>
    <dbReference type="NCBI Taxonomy" id="10212"/>
    <lineage>
        <taxon>Eukaryota</taxon>
        <taxon>Metazoa</taxon>
        <taxon>Spiralia</taxon>
        <taxon>Lophotrochozoa</taxon>
        <taxon>Bryozoa</taxon>
        <taxon>Gymnolaemata</taxon>
        <taxon>Cheilostomatida</taxon>
        <taxon>Flustrina</taxon>
        <taxon>Buguloidea</taxon>
        <taxon>Bugulidae</taxon>
        <taxon>Bugula</taxon>
    </lineage>
</organism>
<dbReference type="AlphaFoldDB" id="A0A7J7KPJ0"/>
<name>A0A7J7KPJ0_BUGNE</name>
<sequence>MRTPKPVTRSQSLSDCWTHDGKHHQPIRCSHRHHQPITSSHSNYHPINCHQKQLDKRKLTISHSAPVIIQPFEETLLPTHNIFFAGRPPSPKIPKIEKAVCVETLTSVLSTTKKTKPGAKKVKFVDEVNRSNYDNGKSAVLVN</sequence>
<keyword evidence="2" id="KW-1185">Reference proteome</keyword>
<comment type="caution">
    <text evidence="1">The sequence shown here is derived from an EMBL/GenBank/DDBJ whole genome shotgun (WGS) entry which is preliminary data.</text>
</comment>
<dbReference type="EMBL" id="VXIV02000183">
    <property type="protein sequence ID" value="KAF6040077.1"/>
    <property type="molecule type" value="Genomic_DNA"/>
</dbReference>
<protein>
    <submittedName>
        <fullName evidence="1">Uncharacterized protein</fullName>
    </submittedName>
</protein>
<gene>
    <name evidence="1" type="ORF">EB796_001600</name>
</gene>
<accession>A0A7J7KPJ0</accession>